<reference evidence="2 3" key="1">
    <citation type="submission" date="2018-01" db="EMBL/GenBank/DDBJ databases">
        <title>Denitrification phenotypes of diverse strains of Pseudomonas stutzeri.</title>
        <authorList>
            <person name="Milligan D.A."/>
            <person name="Bergaust L."/>
            <person name="Bakken L.R."/>
            <person name="Frostegard A."/>
        </authorList>
    </citation>
    <scope>NUCLEOTIDE SEQUENCE [LARGE SCALE GENOMIC DNA]</scope>
    <source>
        <strain evidence="2 3">28a3</strain>
    </source>
</reference>
<evidence type="ECO:0000256" key="1">
    <source>
        <dbReference type="SAM" id="MobiDB-lite"/>
    </source>
</evidence>
<name>A0A2N8SZS0_STUST</name>
<organism evidence="2 3">
    <name type="scientific">Stutzerimonas stutzeri</name>
    <name type="common">Pseudomonas stutzeri</name>
    <dbReference type="NCBI Taxonomy" id="316"/>
    <lineage>
        <taxon>Bacteria</taxon>
        <taxon>Pseudomonadati</taxon>
        <taxon>Pseudomonadota</taxon>
        <taxon>Gammaproteobacteria</taxon>
        <taxon>Pseudomonadales</taxon>
        <taxon>Pseudomonadaceae</taxon>
        <taxon>Stutzerimonas</taxon>
    </lineage>
</organism>
<dbReference type="OrthoDB" id="6904989at2"/>
<feature type="compositionally biased region" description="Basic and acidic residues" evidence="1">
    <location>
        <begin position="1"/>
        <end position="11"/>
    </location>
</feature>
<dbReference type="AlphaFoldDB" id="A0A2N8SZS0"/>
<accession>A0A2N8SZS0</accession>
<dbReference type="EMBL" id="POUW01000001">
    <property type="protein sequence ID" value="PNG07982.1"/>
    <property type="molecule type" value="Genomic_DNA"/>
</dbReference>
<protein>
    <submittedName>
        <fullName evidence="2">Uncharacterized protein</fullName>
    </submittedName>
</protein>
<evidence type="ECO:0000313" key="3">
    <source>
        <dbReference type="Proteomes" id="UP000235897"/>
    </source>
</evidence>
<sequence>MSIDPLDRPHDQQPVPGQQQNPAHTPDFITDNPDVQPEPGNTDRSSDRNTNAPVPETPVPPARQRGEQEQ</sequence>
<comment type="caution">
    <text evidence="2">The sequence shown here is derived from an EMBL/GenBank/DDBJ whole genome shotgun (WGS) entry which is preliminary data.</text>
</comment>
<feature type="region of interest" description="Disordered" evidence="1">
    <location>
        <begin position="1"/>
        <end position="70"/>
    </location>
</feature>
<dbReference type="RefSeq" id="WP_102845933.1">
    <property type="nucleotide sequence ID" value="NZ_JAETZY010000001.1"/>
</dbReference>
<gene>
    <name evidence="2" type="ORF">CXL00_02735</name>
</gene>
<evidence type="ECO:0000313" key="2">
    <source>
        <dbReference type="EMBL" id="PNG07982.1"/>
    </source>
</evidence>
<dbReference type="Proteomes" id="UP000235897">
    <property type="component" value="Unassembled WGS sequence"/>
</dbReference>
<proteinExistence type="predicted"/>